<dbReference type="AlphaFoldDB" id="A0A8D7ZXV7"/>
<dbReference type="EMBL" id="HBUE01003511">
    <property type="protein sequence ID" value="CAG6444742.1"/>
    <property type="molecule type" value="Transcribed_RNA"/>
</dbReference>
<evidence type="ECO:0000256" key="1">
    <source>
        <dbReference type="PROSITE-ProRule" id="PRU00042"/>
    </source>
</evidence>
<dbReference type="Pfam" id="PF00096">
    <property type="entry name" value="zf-C2H2"/>
    <property type="match status" value="2"/>
</dbReference>
<dbReference type="Gene3D" id="3.30.160.60">
    <property type="entry name" value="Classic Zinc Finger"/>
    <property type="match status" value="1"/>
</dbReference>
<evidence type="ECO:0000313" key="3">
    <source>
        <dbReference type="EMBL" id="CAG6444742.1"/>
    </source>
</evidence>
<protein>
    <submittedName>
        <fullName evidence="3">Longitudinals lacking protein, isoform G</fullName>
    </submittedName>
</protein>
<feature type="domain" description="C2H2-type" evidence="2">
    <location>
        <begin position="55"/>
        <end position="82"/>
    </location>
</feature>
<evidence type="ECO:0000259" key="2">
    <source>
        <dbReference type="PROSITE" id="PS50157"/>
    </source>
</evidence>
<dbReference type="SMART" id="SM00355">
    <property type="entry name" value="ZnF_C2H2"/>
    <property type="match status" value="2"/>
</dbReference>
<dbReference type="InterPro" id="IPR013087">
    <property type="entry name" value="Znf_C2H2_type"/>
</dbReference>
<keyword evidence="1" id="KW-0863">Zinc-finger</keyword>
<organism evidence="3">
    <name type="scientific">Culex pipiens</name>
    <name type="common">House mosquito</name>
    <dbReference type="NCBI Taxonomy" id="7175"/>
    <lineage>
        <taxon>Eukaryota</taxon>
        <taxon>Metazoa</taxon>
        <taxon>Ecdysozoa</taxon>
        <taxon>Arthropoda</taxon>
        <taxon>Hexapoda</taxon>
        <taxon>Insecta</taxon>
        <taxon>Pterygota</taxon>
        <taxon>Neoptera</taxon>
        <taxon>Endopterygota</taxon>
        <taxon>Diptera</taxon>
        <taxon>Nematocera</taxon>
        <taxon>Culicoidea</taxon>
        <taxon>Culicidae</taxon>
        <taxon>Culicinae</taxon>
        <taxon>Culicini</taxon>
        <taxon>Culex</taxon>
        <taxon>Culex</taxon>
    </lineage>
</organism>
<sequence length="125" mass="15079">MKPNYCFAFYQLSVLQTKQSKEKNRKQTPHYHFSDFCSFAYSFHPPEKEPAEECYPCPRCPRVYRRKITLARHVRHECGVEKNFSCPYCRHVSQRNDQLLGHIRRAHPDIAPYLPVKRYRRDSFL</sequence>
<dbReference type="PROSITE" id="PS50157">
    <property type="entry name" value="ZINC_FINGER_C2H2_2"/>
    <property type="match status" value="2"/>
</dbReference>
<keyword evidence="1" id="KW-0862">Zinc</keyword>
<reference evidence="3" key="1">
    <citation type="submission" date="2021-05" db="EMBL/GenBank/DDBJ databases">
        <authorList>
            <person name="Alioto T."/>
            <person name="Alioto T."/>
            <person name="Gomez Garrido J."/>
        </authorList>
    </citation>
    <scope>NUCLEOTIDE SEQUENCE</scope>
</reference>
<dbReference type="SUPFAM" id="SSF57667">
    <property type="entry name" value="beta-beta-alpha zinc fingers"/>
    <property type="match status" value="1"/>
</dbReference>
<dbReference type="InterPro" id="IPR036236">
    <property type="entry name" value="Znf_C2H2_sf"/>
</dbReference>
<feature type="domain" description="C2H2-type" evidence="2">
    <location>
        <begin position="84"/>
        <end position="112"/>
    </location>
</feature>
<dbReference type="GO" id="GO:0008270">
    <property type="term" value="F:zinc ion binding"/>
    <property type="evidence" value="ECO:0007669"/>
    <property type="project" value="UniProtKB-KW"/>
</dbReference>
<keyword evidence="1" id="KW-0479">Metal-binding</keyword>
<name>A0A8D7ZXV7_CULPI</name>
<proteinExistence type="predicted"/>
<accession>A0A8D7ZXV7</accession>